<protein>
    <submittedName>
        <fullName evidence="1">Uncharacterized protein</fullName>
    </submittedName>
</protein>
<proteinExistence type="predicted"/>
<evidence type="ECO:0000313" key="1">
    <source>
        <dbReference type="EMBL" id="BBI50059.1"/>
    </source>
</evidence>
<organism evidence="1 2">
    <name type="scientific">Vreelandella olivaria</name>
    <dbReference type="NCBI Taxonomy" id="390919"/>
    <lineage>
        <taxon>Bacteria</taxon>
        <taxon>Pseudomonadati</taxon>
        <taxon>Pseudomonadota</taxon>
        <taxon>Gammaproteobacteria</taxon>
        <taxon>Oceanospirillales</taxon>
        <taxon>Halomonadaceae</taxon>
        <taxon>Vreelandella</taxon>
    </lineage>
</organism>
<gene>
    <name evidence="1" type="ORF">HORIV_24800</name>
</gene>
<keyword evidence="2" id="KW-1185">Reference proteome</keyword>
<evidence type="ECO:0000313" key="2">
    <source>
        <dbReference type="Proteomes" id="UP000289555"/>
    </source>
</evidence>
<accession>A0ABN5WSW8</accession>
<dbReference type="EMBL" id="AP019416">
    <property type="protein sequence ID" value="BBI50059.1"/>
    <property type="molecule type" value="Genomic_DNA"/>
</dbReference>
<dbReference type="Proteomes" id="UP000289555">
    <property type="component" value="Chromosome"/>
</dbReference>
<name>A0ABN5WSW8_9GAMM</name>
<sequence length="74" mass="8166">MVAIAILVAGILTTVASHEPFESKLVRLEAQRALPTLEASLEQASPELNALFSKLRRRSGAVDERFFGDFAPRR</sequence>
<reference evidence="2" key="1">
    <citation type="journal article" date="2019" name="Microbiol. Resour. Announc.">
        <title>Complete Genome Sequence of Halomonas olivaria, a Moderately Halophilic Bacterium Isolated from Olive Processing Effluents, Obtained by Nanopore Sequencing.</title>
        <authorList>
            <person name="Nagata S."/>
            <person name="Ii K.M."/>
            <person name="Tsukimi T."/>
            <person name="Miura M.C."/>
            <person name="Galipon J."/>
            <person name="Arakawa K."/>
        </authorList>
    </citation>
    <scope>NUCLEOTIDE SEQUENCE [LARGE SCALE GENOMIC DNA]</scope>
    <source>
        <strain evidence="2">TYRC17</strain>
    </source>
</reference>